<name>A0A9X2YA57_9MYCO</name>
<dbReference type="RefSeq" id="WP_264013001.1">
    <property type="nucleotide sequence ID" value="NZ_JACKSJ010000098.1"/>
</dbReference>
<comment type="caution">
    <text evidence="1">The sequence shown here is derived from an EMBL/GenBank/DDBJ whole genome shotgun (WGS) entry which is preliminary data.</text>
</comment>
<evidence type="ECO:0000313" key="2">
    <source>
        <dbReference type="Proteomes" id="UP001140293"/>
    </source>
</evidence>
<evidence type="ECO:0008006" key="3">
    <source>
        <dbReference type="Google" id="ProtNLM"/>
    </source>
</evidence>
<dbReference type="SUPFAM" id="SSF52540">
    <property type="entry name" value="P-loop containing nucleoside triphosphate hydrolases"/>
    <property type="match status" value="2"/>
</dbReference>
<reference evidence="1" key="2">
    <citation type="journal article" date="2022" name="BMC Genomics">
        <title>Comparative genome analysis of mycobacteria focusing on tRNA and non-coding RNA.</title>
        <authorList>
            <person name="Behra P.R.K."/>
            <person name="Pettersson B.M.F."/>
            <person name="Ramesh M."/>
            <person name="Das S."/>
            <person name="Dasgupta S."/>
            <person name="Kirsebom L.A."/>
        </authorList>
    </citation>
    <scope>NUCLEOTIDE SEQUENCE</scope>
    <source>
        <strain evidence="1">DSM 44615</strain>
    </source>
</reference>
<gene>
    <name evidence="1" type="ORF">H7I41_12910</name>
</gene>
<dbReference type="Proteomes" id="UP001140293">
    <property type="component" value="Unassembled WGS sequence"/>
</dbReference>
<dbReference type="EMBL" id="JACKSJ010000098">
    <property type="protein sequence ID" value="MCV7170813.1"/>
    <property type="molecule type" value="Genomic_DNA"/>
</dbReference>
<dbReference type="AlphaFoldDB" id="A0A9X2YA57"/>
<keyword evidence="2" id="KW-1185">Reference proteome</keyword>
<sequence length="746" mass="82685">MPKFYTATKSRSQGREAWAVIFRHPLRADADGKPGRRVRRGLGTSDESQAALLVEQLNELLSNPEVWEPSSRDALASRYDDRVLDIFFDGVNPSVSDPLALRDELLVLPGLQDGYRSVLMLGTTGAGKTTLVRQLLGTDPETERFPSTSTAKTTIADTELIFVDDDLYRAVVTFVGRDEVVDYLSECVSEAALAIHRGAPEAEQRRRLLDHPNQRFRFSYILGRFSGGVADDEDDDDDDATEMVAAGDAPFDLQATAETVEGALCVLRDLVSAHQEEAWQLARDTDDERVVEELIEDTLDFALRSDESFHSVVDGLFDEVEKRFGILAEGRLTKNRQGWPVSWSWETDSRAALLDAVARFSSNHAKLFGTLLTPLVNGIRVAGRFVPAWSESAPPRLVLIDGEGLGHTPNSAAALSTAVSKRIEDVDAVLLVDNSAQPMQAAPAAAMKAVVTSGNASKLVVTFSHFDMVKGDNIPLVSDRQAHVKASVDNVLRAIGEDLGPFAERSLRQRIDKACFFVGGIDRRLDPYKKADRRTIDQLNLLLRTVDHIDDIPDTTDTRPVYDRVNVVLAVREAAAGFQARWSGLLGLESVTGHPKEHWTRIKALSRRLAGSEDEYDTLKPVGELKRELDEQIYRMLQQPVRWEGREPSDDDKQAVFNLLVNEISKEVTLLCIRRIKLDRTKAWQHAYAEHGTGSTFRRAQMIASDIYDRAAPIPTVTPSLDQNSFLHEVTAIVDVVAEANGVKLL</sequence>
<protein>
    <recommendedName>
        <fullName evidence="3">AAA+ ATPase domain-containing protein</fullName>
    </recommendedName>
</protein>
<proteinExistence type="predicted"/>
<reference evidence="1" key="1">
    <citation type="submission" date="2020-07" db="EMBL/GenBank/DDBJ databases">
        <authorList>
            <person name="Pettersson B.M.F."/>
            <person name="Behra P.R.K."/>
            <person name="Ramesh M."/>
            <person name="Das S."/>
            <person name="Dasgupta S."/>
            <person name="Kirsebom L.A."/>
        </authorList>
    </citation>
    <scope>NUCLEOTIDE SEQUENCE</scope>
    <source>
        <strain evidence="1">DSM 44615</strain>
    </source>
</reference>
<dbReference type="InterPro" id="IPR027417">
    <property type="entry name" value="P-loop_NTPase"/>
</dbReference>
<evidence type="ECO:0000313" key="1">
    <source>
        <dbReference type="EMBL" id="MCV7170813.1"/>
    </source>
</evidence>
<organism evidence="1 2">
    <name type="scientific">[Mycobacterium] manitobense</name>
    <dbReference type="NCBI Taxonomy" id="190147"/>
    <lineage>
        <taxon>Bacteria</taxon>
        <taxon>Bacillati</taxon>
        <taxon>Actinomycetota</taxon>
        <taxon>Actinomycetes</taxon>
        <taxon>Mycobacteriales</taxon>
        <taxon>Mycobacteriaceae</taxon>
        <taxon>Mycolicibacterium</taxon>
    </lineage>
</organism>
<accession>A0A9X2YA57</accession>